<gene>
    <name evidence="1" type="ORF">SAMN06264849_101290</name>
</gene>
<evidence type="ECO:0000313" key="2">
    <source>
        <dbReference type="Proteomes" id="UP000315636"/>
    </source>
</evidence>
<dbReference type="Proteomes" id="UP000315636">
    <property type="component" value="Unassembled WGS sequence"/>
</dbReference>
<evidence type="ECO:0000313" key="1">
    <source>
        <dbReference type="EMBL" id="SMO37245.1"/>
    </source>
</evidence>
<dbReference type="EMBL" id="FXTI01000001">
    <property type="protein sequence ID" value="SMO37245.1"/>
    <property type="molecule type" value="Genomic_DNA"/>
</dbReference>
<keyword evidence="2" id="KW-1185">Reference proteome</keyword>
<accession>A0A521AR35</accession>
<sequence>MSDTYPLRWLRGNMKERSFNIPFKEAEIRLDMPSPLNLKSWSVHVAGIDASGMAILDDCYYYGNRRLVLSMETLMEKRLRGEVIIRSVTVGPRSRVSFSGSGLLEGFERL</sequence>
<dbReference type="AlphaFoldDB" id="A0A521AR35"/>
<reference evidence="1 2" key="1">
    <citation type="submission" date="2017-05" db="EMBL/GenBank/DDBJ databases">
        <authorList>
            <person name="Varghese N."/>
            <person name="Submissions S."/>
        </authorList>
    </citation>
    <scope>NUCLEOTIDE SEQUENCE [LARGE SCALE GENOMIC DNA]</scope>
    <source>
        <strain evidence="1 2">DSM 45474</strain>
    </source>
</reference>
<organism evidence="1 2">
    <name type="scientific">Melghirimyces algeriensis</name>
    <dbReference type="NCBI Taxonomy" id="910412"/>
    <lineage>
        <taxon>Bacteria</taxon>
        <taxon>Bacillati</taxon>
        <taxon>Bacillota</taxon>
        <taxon>Bacilli</taxon>
        <taxon>Bacillales</taxon>
        <taxon>Thermoactinomycetaceae</taxon>
        <taxon>Melghirimyces</taxon>
    </lineage>
</organism>
<protein>
    <recommendedName>
        <fullName evidence="3">PilZ domain-containing protein</fullName>
    </recommendedName>
</protein>
<evidence type="ECO:0008006" key="3">
    <source>
        <dbReference type="Google" id="ProtNLM"/>
    </source>
</evidence>
<dbReference type="RefSeq" id="WP_142503985.1">
    <property type="nucleotide sequence ID" value="NZ_FXTI01000001.1"/>
</dbReference>
<dbReference type="OrthoDB" id="2989423at2"/>
<name>A0A521AR35_9BACL</name>
<proteinExistence type="predicted"/>